<reference evidence="1 2" key="1">
    <citation type="submission" date="2014-03" db="EMBL/GenBank/DDBJ databases">
        <title>Draft Genome of Photorhabdus luminescens BA1, an Egyptian Isolate.</title>
        <authorList>
            <person name="Ghazal S."/>
            <person name="Hurst S.G.IV."/>
            <person name="Morris K."/>
            <person name="Thomas K."/>
            <person name="Tisa L.S."/>
        </authorList>
    </citation>
    <scope>NUCLEOTIDE SEQUENCE [LARGE SCALE GENOMIC DNA]</scope>
    <source>
        <strain evidence="1 2">BA1</strain>
    </source>
</reference>
<accession>A0A022PSV2</accession>
<evidence type="ECO:0000313" key="1">
    <source>
        <dbReference type="EMBL" id="EYU17355.1"/>
    </source>
</evidence>
<comment type="caution">
    <text evidence="1">The sequence shown here is derived from an EMBL/GenBank/DDBJ whole genome shotgun (WGS) entry which is preliminary data.</text>
</comment>
<keyword evidence="2" id="KW-1185">Reference proteome</keyword>
<dbReference type="RefSeq" id="WP_036775307.1">
    <property type="nucleotide sequence ID" value="NZ_CAWLTM010000114.1"/>
</dbReference>
<sequence>MSKIAAAHIGIEQLTAISREEIGVSLPDRYALLPDGQSVETHSARLYPANKADQALLAFACPQDGFHSLLRPHDFRQAVSGLRTILQQDDDVRVQHAVSLLEKMNQDEQLLQMALHLLHKV</sequence>
<organism evidence="1 2">
    <name type="scientific">Photorhabdus aegyptia</name>
    <dbReference type="NCBI Taxonomy" id="2805098"/>
    <lineage>
        <taxon>Bacteria</taxon>
        <taxon>Pseudomonadati</taxon>
        <taxon>Pseudomonadota</taxon>
        <taxon>Gammaproteobacteria</taxon>
        <taxon>Enterobacterales</taxon>
        <taxon>Morganellaceae</taxon>
        <taxon>Photorhabdus</taxon>
    </lineage>
</organism>
<gene>
    <name evidence="1" type="ORF">BA1DRAFT_00136</name>
</gene>
<dbReference type="NCBIfam" id="TIGR02502">
    <property type="entry name" value="type_III_YscX"/>
    <property type="match status" value="1"/>
</dbReference>
<dbReference type="AlphaFoldDB" id="A0A022PSV2"/>
<name>A0A022PSV2_9GAMM</name>
<evidence type="ECO:0000313" key="2">
    <source>
        <dbReference type="Proteomes" id="UP000023464"/>
    </source>
</evidence>
<dbReference type="Proteomes" id="UP000023464">
    <property type="component" value="Unassembled WGS sequence"/>
</dbReference>
<protein>
    <submittedName>
        <fullName evidence="1">Type III secretion protein, YscX family</fullName>
    </submittedName>
</protein>
<dbReference type="EMBL" id="JFGV01000001">
    <property type="protein sequence ID" value="EYU17355.1"/>
    <property type="molecule type" value="Genomic_DNA"/>
</dbReference>
<dbReference type="Pfam" id="PF09474">
    <property type="entry name" value="Type_III_YscX"/>
    <property type="match status" value="1"/>
</dbReference>
<dbReference type="InterPro" id="IPR012672">
    <property type="entry name" value="T3SS_YscX"/>
</dbReference>
<proteinExistence type="predicted"/>
<dbReference type="PATRIC" id="fig|1393736.3.peg.133"/>